<dbReference type="EMBL" id="JBBMFE010000005">
    <property type="protein sequence ID" value="MEQ2472225.1"/>
    <property type="molecule type" value="Genomic_DNA"/>
</dbReference>
<gene>
    <name evidence="2" type="ORF">WMO29_06955</name>
</gene>
<sequence length="250" mass="28081">MKIEKINDNQIRCTLTRDDLNNRQLKLSELAYGTEKAKELFREMMQQAAIEFGFEADNIPLMIEAIPMPNECIVLIITKVEDPEELDTRFAKFAPGGDSPMPEDANDLSGILPEGADNVLDMFKKLIEKKLQDSTASSKEEKAEQAVSLASEIDLTRLYSFQDLDTVIDAAHVLQGFYQGQNSLYRLKKDGDYCLIIHKSSHTPEEFNKISNILSEYGSNEKYSSAAEAYMTEHEDLMIAGEALQKLAGL</sequence>
<accession>A0ABV1FFQ2</accession>
<evidence type="ECO:0000313" key="2">
    <source>
        <dbReference type="EMBL" id="MEQ2472225.1"/>
    </source>
</evidence>
<protein>
    <submittedName>
        <fullName evidence="2">Adaptor protein MecA</fullName>
    </submittedName>
</protein>
<dbReference type="RefSeq" id="WP_178038512.1">
    <property type="nucleotide sequence ID" value="NZ_JBBMFE010000005.1"/>
</dbReference>
<reference evidence="2 3" key="1">
    <citation type="submission" date="2024-03" db="EMBL/GenBank/DDBJ databases">
        <title>Human intestinal bacterial collection.</title>
        <authorList>
            <person name="Pauvert C."/>
            <person name="Hitch T.C.A."/>
            <person name="Clavel T."/>
        </authorList>
    </citation>
    <scope>NUCLEOTIDE SEQUENCE [LARGE SCALE GENOMIC DNA]</scope>
    <source>
        <strain evidence="2 3">CLA-AA-H132</strain>
    </source>
</reference>
<dbReference type="InterPro" id="IPR008681">
    <property type="entry name" value="Neg-reg_MecA"/>
</dbReference>
<evidence type="ECO:0000313" key="3">
    <source>
        <dbReference type="Proteomes" id="UP001438008"/>
    </source>
</evidence>
<comment type="similarity">
    <text evidence="1">Belongs to the MecA family.</text>
</comment>
<organism evidence="2 3">
    <name type="scientific">Laedolimicola intestinihominis</name>
    <dbReference type="NCBI Taxonomy" id="3133166"/>
    <lineage>
        <taxon>Bacteria</taxon>
        <taxon>Bacillati</taxon>
        <taxon>Bacillota</taxon>
        <taxon>Clostridia</taxon>
        <taxon>Lachnospirales</taxon>
        <taxon>Lachnospiraceae</taxon>
        <taxon>Laedolimicola</taxon>
    </lineage>
</organism>
<dbReference type="Pfam" id="PF05389">
    <property type="entry name" value="MecA"/>
    <property type="match status" value="1"/>
</dbReference>
<comment type="caution">
    <text evidence="2">The sequence shown here is derived from an EMBL/GenBank/DDBJ whole genome shotgun (WGS) entry which is preliminary data.</text>
</comment>
<dbReference type="Proteomes" id="UP001438008">
    <property type="component" value="Unassembled WGS sequence"/>
</dbReference>
<dbReference type="Gene3D" id="3.30.70.1950">
    <property type="match status" value="1"/>
</dbReference>
<keyword evidence="3" id="KW-1185">Reference proteome</keyword>
<dbReference type="PANTHER" id="PTHR39161:SF1">
    <property type="entry name" value="ADAPTER PROTEIN MECA 1"/>
    <property type="match status" value="1"/>
</dbReference>
<dbReference type="PANTHER" id="PTHR39161">
    <property type="entry name" value="ADAPTER PROTEIN MECA"/>
    <property type="match status" value="1"/>
</dbReference>
<name>A0ABV1FFQ2_9FIRM</name>
<evidence type="ECO:0000256" key="1">
    <source>
        <dbReference type="ARBA" id="ARBA00005397"/>
    </source>
</evidence>
<dbReference type="InterPro" id="IPR038471">
    <property type="entry name" value="MecA_C_sf"/>
</dbReference>
<proteinExistence type="inferred from homology"/>